<dbReference type="FunFam" id="3.40.50.11060:FF:000001">
    <property type="entry name" value="GTPase HflX"/>
    <property type="match status" value="1"/>
</dbReference>
<dbReference type="EMBL" id="OA887576">
    <property type="protein sequence ID" value="CAD7283508.1"/>
    <property type="molecule type" value="Genomic_DNA"/>
</dbReference>
<evidence type="ECO:0000313" key="9">
    <source>
        <dbReference type="EMBL" id="CAD7283508.1"/>
    </source>
</evidence>
<keyword evidence="2" id="KW-0963">Cytoplasm</keyword>
<dbReference type="SMART" id="SM00155">
    <property type="entry name" value="PLDc"/>
    <property type="match status" value="1"/>
</dbReference>
<evidence type="ECO:0000256" key="1">
    <source>
        <dbReference type="ARBA" id="ARBA00004496"/>
    </source>
</evidence>
<keyword evidence="4" id="KW-0547">Nucleotide-binding</keyword>
<name>A0A7R9BZQ8_9CRUS</name>
<dbReference type="PROSITE" id="PS50035">
    <property type="entry name" value="PLD"/>
    <property type="match status" value="1"/>
</dbReference>
<evidence type="ECO:0000256" key="3">
    <source>
        <dbReference type="ARBA" id="ARBA00022723"/>
    </source>
</evidence>
<dbReference type="FunFam" id="3.40.50.300:FF:000173">
    <property type="entry name" value="GTPase HflX"/>
    <property type="match status" value="1"/>
</dbReference>
<dbReference type="InterPro" id="IPR042108">
    <property type="entry name" value="GTPase_HflX_N_sf"/>
</dbReference>
<evidence type="ECO:0000313" key="10">
    <source>
        <dbReference type="Proteomes" id="UP000678499"/>
    </source>
</evidence>
<dbReference type="AlphaFoldDB" id="A0A7R9BZQ8"/>
<dbReference type="NCBIfam" id="TIGR03156">
    <property type="entry name" value="GTP_HflX"/>
    <property type="match status" value="1"/>
</dbReference>
<dbReference type="Pfam" id="PF13091">
    <property type="entry name" value="PLDc_2"/>
    <property type="match status" value="2"/>
</dbReference>
<dbReference type="Gene3D" id="3.40.50.11060">
    <property type="entry name" value="GTPase HflX, N-terminal domain"/>
    <property type="match status" value="1"/>
</dbReference>
<protein>
    <recommendedName>
        <fullName evidence="11">GTP-binding protein HflX</fullName>
    </recommendedName>
</protein>
<dbReference type="InterPro" id="IPR016496">
    <property type="entry name" value="GTPase_HflX"/>
</dbReference>
<dbReference type="Gene3D" id="3.40.50.300">
    <property type="entry name" value="P-loop containing nucleotide triphosphate hydrolases"/>
    <property type="match status" value="1"/>
</dbReference>
<dbReference type="CDD" id="cd01878">
    <property type="entry name" value="HflX"/>
    <property type="match status" value="1"/>
</dbReference>
<dbReference type="GO" id="GO:0043022">
    <property type="term" value="F:ribosome binding"/>
    <property type="evidence" value="ECO:0007669"/>
    <property type="project" value="TreeGrafter"/>
</dbReference>
<dbReference type="GO" id="GO:0046872">
    <property type="term" value="F:metal ion binding"/>
    <property type="evidence" value="ECO:0007669"/>
    <property type="project" value="UniProtKB-KW"/>
</dbReference>
<dbReference type="Pfam" id="PF16360">
    <property type="entry name" value="GTP-bdg_M"/>
    <property type="match status" value="1"/>
</dbReference>
<dbReference type="SUPFAM" id="SSF52540">
    <property type="entry name" value="P-loop containing nucleoside triphosphate hydrolases"/>
    <property type="match status" value="1"/>
</dbReference>
<keyword evidence="3" id="KW-0479">Metal-binding</keyword>
<comment type="subcellular location">
    <subcellularLocation>
        <location evidence="1">Cytoplasm</location>
    </subcellularLocation>
</comment>
<dbReference type="HAMAP" id="MF_00900">
    <property type="entry name" value="GTPase_HflX"/>
    <property type="match status" value="1"/>
</dbReference>
<dbReference type="CDD" id="cd09113">
    <property type="entry name" value="PLDc_ymdC_like_2"/>
    <property type="match status" value="1"/>
</dbReference>
<dbReference type="GO" id="GO:0005737">
    <property type="term" value="C:cytoplasm"/>
    <property type="evidence" value="ECO:0007669"/>
    <property type="project" value="UniProtKB-SubCell"/>
</dbReference>
<evidence type="ECO:0008006" key="11">
    <source>
        <dbReference type="Google" id="ProtNLM"/>
    </source>
</evidence>
<accession>A0A7R9BZQ8</accession>
<dbReference type="SUPFAM" id="SSF56024">
    <property type="entry name" value="Phospholipase D/nuclease"/>
    <property type="match status" value="2"/>
</dbReference>
<dbReference type="CDD" id="cd09111">
    <property type="entry name" value="PLDc_ymdC_like_1"/>
    <property type="match status" value="1"/>
</dbReference>
<dbReference type="EMBL" id="CAJPEX010005539">
    <property type="protein sequence ID" value="CAG0923660.1"/>
    <property type="molecule type" value="Genomic_DNA"/>
</dbReference>
<evidence type="ECO:0000259" key="8">
    <source>
        <dbReference type="PROSITE" id="PS51705"/>
    </source>
</evidence>
<keyword evidence="6" id="KW-0342">GTP-binding</keyword>
<dbReference type="PANTHER" id="PTHR10229:SF0">
    <property type="entry name" value="GTP-BINDING PROTEIN 6-RELATED"/>
    <property type="match status" value="1"/>
</dbReference>
<keyword evidence="5" id="KW-0460">Magnesium</keyword>
<dbReference type="InterPro" id="IPR001736">
    <property type="entry name" value="PLipase_D/transphosphatidylase"/>
</dbReference>
<dbReference type="PROSITE" id="PS51705">
    <property type="entry name" value="G_HFLX"/>
    <property type="match status" value="1"/>
</dbReference>
<feature type="domain" description="Hflx-type G" evidence="8">
    <location>
        <begin position="640"/>
        <end position="805"/>
    </location>
</feature>
<sequence length="820" mass="92451">MEKPHGLAKQTLFRSSSTQQGAKLLLLSCMVLTVPACNTLPKQIPQTPVYAFDLPTDQTSLGKIVLPLREQNPGLTGFHVLYNPLEALAARIHLIDKAEKTLDLQYYIWDNDRIGSLALYSILKAADRGVKVRLLIDDNNAKKMEGIYLALDQHANIDIKLYNPYRFRHYRAMDMVLNLKRINRRMHNKSFIADNQISLIGGRNMSNQYYNVSDSYQFSDVDVMLVGSASDEIVHSFDEYWNDDYAFPVRQIVNANHYSLRYEGLKTQLEQHYQEVTVQNYLDLANRSQAFEHWLNDSIQFDWVKAEVVKDSPSKTKSRAKKEEHLNFQLQTHLEKPMESIDIISAYFVPERKGKKHLANLAQSDIQVRVLTNSFKANDVPLVHAFYGKYREDLLESGVQLYEFLATPAAEALNENNEEISKKAKVSIKGLSRSSLHAKLMAIDEKQKQGGEKTILVSVAIHILEDLDAEEFRLLAKSAGAEILEHVHAQRFKPDAKYFIGSGKAEEIAARVEELEATLVIIDHALTPSQERNLSRIIKCRVIDRTRLILDIFAQRARTHEGKLQVELAQLDHLSSRLVGTGISLDSQKGGIGLRGPGETQLETDRRLLRVRVGQLKDKLEKVRQTRIQGRAARQKAAIPTVSLVGYTNAGKSTLFNTLAKSDVYAADQLFATLDPTLRRLEWDGIGPLVLADTVGFVRNLAHALVESFKATLEETLEASLLLHVIDSSSPDHMEQIEAVEKVLKEIGADIPILRVYNKIDQSGEQAKIIYAEPNVPERVYVSAHTGEGFDLLRQAVQECLMGQIQSFDVLLKPALCDSI</sequence>
<organism evidence="9">
    <name type="scientific">Notodromas monacha</name>
    <dbReference type="NCBI Taxonomy" id="399045"/>
    <lineage>
        <taxon>Eukaryota</taxon>
        <taxon>Metazoa</taxon>
        <taxon>Ecdysozoa</taxon>
        <taxon>Arthropoda</taxon>
        <taxon>Crustacea</taxon>
        <taxon>Oligostraca</taxon>
        <taxon>Ostracoda</taxon>
        <taxon>Podocopa</taxon>
        <taxon>Podocopida</taxon>
        <taxon>Cypridocopina</taxon>
        <taxon>Cypridoidea</taxon>
        <taxon>Cyprididae</taxon>
        <taxon>Notodromas</taxon>
    </lineage>
</organism>
<feature type="domain" description="PLD phosphodiesterase" evidence="7">
    <location>
        <begin position="182"/>
        <end position="209"/>
    </location>
</feature>
<dbReference type="Pfam" id="PF01926">
    <property type="entry name" value="MMR_HSR1"/>
    <property type="match status" value="1"/>
</dbReference>
<proteinExistence type="inferred from homology"/>
<reference evidence="9" key="1">
    <citation type="submission" date="2020-11" db="EMBL/GenBank/DDBJ databases">
        <authorList>
            <person name="Tran Van P."/>
        </authorList>
    </citation>
    <scope>NUCLEOTIDE SEQUENCE</scope>
</reference>
<dbReference type="GO" id="GO:0003824">
    <property type="term" value="F:catalytic activity"/>
    <property type="evidence" value="ECO:0007669"/>
    <property type="project" value="InterPro"/>
</dbReference>
<dbReference type="OrthoDB" id="6380868at2759"/>
<dbReference type="InterPro" id="IPR030394">
    <property type="entry name" value="G_HFLX_dom"/>
</dbReference>
<keyword evidence="10" id="KW-1185">Reference proteome</keyword>
<dbReference type="Proteomes" id="UP000678499">
    <property type="component" value="Unassembled WGS sequence"/>
</dbReference>
<dbReference type="InterPro" id="IPR006073">
    <property type="entry name" value="GTP-bd"/>
</dbReference>
<dbReference type="Gene3D" id="6.10.250.2860">
    <property type="match status" value="1"/>
</dbReference>
<evidence type="ECO:0000256" key="4">
    <source>
        <dbReference type="ARBA" id="ARBA00022741"/>
    </source>
</evidence>
<evidence type="ECO:0000256" key="5">
    <source>
        <dbReference type="ARBA" id="ARBA00022842"/>
    </source>
</evidence>
<dbReference type="InterPro" id="IPR025202">
    <property type="entry name" value="PLD-like_dom"/>
</dbReference>
<dbReference type="InterPro" id="IPR025121">
    <property type="entry name" value="GTPase_HflX_N"/>
</dbReference>
<dbReference type="GO" id="GO:0005525">
    <property type="term" value="F:GTP binding"/>
    <property type="evidence" value="ECO:0007669"/>
    <property type="project" value="UniProtKB-KW"/>
</dbReference>
<dbReference type="PRINTS" id="PR00326">
    <property type="entry name" value="GTP1OBG"/>
</dbReference>
<dbReference type="Gene3D" id="3.30.870.10">
    <property type="entry name" value="Endonuclease Chain A"/>
    <property type="match status" value="2"/>
</dbReference>
<evidence type="ECO:0000256" key="6">
    <source>
        <dbReference type="ARBA" id="ARBA00023134"/>
    </source>
</evidence>
<dbReference type="Pfam" id="PF13167">
    <property type="entry name" value="GTP-bdg_N"/>
    <property type="match status" value="1"/>
</dbReference>
<dbReference type="InterPro" id="IPR027417">
    <property type="entry name" value="P-loop_NTPase"/>
</dbReference>
<gene>
    <name evidence="9" type="ORF">NMOB1V02_LOCUS11123</name>
</gene>
<dbReference type="InterPro" id="IPR032305">
    <property type="entry name" value="GTP-bd_M"/>
</dbReference>
<evidence type="ECO:0000256" key="2">
    <source>
        <dbReference type="ARBA" id="ARBA00022490"/>
    </source>
</evidence>
<dbReference type="PANTHER" id="PTHR10229">
    <property type="entry name" value="GTP-BINDING PROTEIN HFLX"/>
    <property type="match status" value="1"/>
</dbReference>
<evidence type="ECO:0000259" key="7">
    <source>
        <dbReference type="PROSITE" id="PS50035"/>
    </source>
</evidence>
<dbReference type="NCBIfam" id="NF008280">
    <property type="entry name" value="PRK11058.1"/>
    <property type="match status" value="1"/>
</dbReference>